<dbReference type="GO" id="GO:0022857">
    <property type="term" value="F:transmembrane transporter activity"/>
    <property type="evidence" value="ECO:0007669"/>
    <property type="project" value="InterPro"/>
</dbReference>
<dbReference type="EMBL" id="MQVS01000011">
    <property type="protein sequence ID" value="OKL50995.1"/>
    <property type="molecule type" value="Genomic_DNA"/>
</dbReference>
<dbReference type="AlphaFoldDB" id="A0A1Q5PU64"/>
<evidence type="ECO:0000256" key="5">
    <source>
        <dbReference type="SAM" id="Phobius"/>
    </source>
</evidence>
<feature type="transmembrane region" description="Helical" evidence="5">
    <location>
        <begin position="180"/>
        <end position="198"/>
    </location>
</feature>
<dbReference type="Gene3D" id="1.20.1250.20">
    <property type="entry name" value="MFS general substrate transporter like domains"/>
    <property type="match status" value="1"/>
</dbReference>
<dbReference type="InParanoid" id="A0A1Q5PU64"/>
<dbReference type="InterPro" id="IPR036259">
    <property type="entry name" value="MFS_trans_sf"/>
</dbReference>
<protein>
    <submittedName>
        <fullName evidence="7">MFS transporter</fullName>
    </submittedName>
</protein>
<feature type="transmembrane region" description="Helical" evidence="5">
    <location>
        <begin position="17"/>
        <end position="36"/>
    </location>
</feature>
<evidence type="ECO:0000313" key="8">
    <source>
        <dbReference type="Proteomes" id="UP000185612"/>
    </source>
</evidence>
<name>A0A1Q5PU64_9ACTO</name>
<evidence type="ECO:0000256" key="2">
    <source>
        <dbReference type="ARBA" id="ARBA00022692"/>
    </source>
</evidence>
<feature type="domain" description="Major facilitator superfamily (MFS) profile" evidence="6">
    <location>
        <begin position="13"/>
        <end position="403"/>
    </location>
</feature>
<organism evidence="7 8">
    <name type="scientific">Buchananella hordeovulneris</name>
    <dbReference type="NCBI Taxonomy" id="52770"/>
    <lineage>
        <taxon>Bacteria</taxon>
        <taxon>Bacillati</taxon>
        <taxon>Actinomycetota</taxon>
        <taxon>Actinomycetes</taxon>
        <taxon>Actinomycetales</taxon>
        <taxon>Actinomycetaceae</taxon>
        <taxon>Buchananella</taxon>
    </lineage>
</organism>
<dbReference type="PRINTS" id="PR01035">
    <property type="entry name" value="TCRTETA"/>
</dbReference>
<feature type="transmembrane region" description="Helical" evidence="5">
    <location>
        <begin position="224"/>
        <end position="249"/>
    </location>
</feature>
<dbReference type="OrthoDB" id="9793283at2"/>
<feature type="transmembrane region" description="Helical" evidence="5">
    <location>
        <begin position="48"/>
        <end position="68"/>
    </location>
</feature>
<comment type="caution">
    <text evidence="7">The sequence shown here is derived from an EMBL/GenBank/DDBJ whole genome shotgun (WGS) entry which is preliminary data.</text>
</comment>
<evidence type="ECO:0000256" key="4">
    <source>
        <dbReference type="ARBA" id="ARBA00023136"/>
    </source>
</evidence>
<dbReference type="PANTHER" id="PTHR23546:SF1">
    <property type="entry name" value="MEMBRANE PROTEIN"/>
    <property type="match status" value="1"/>
</dbReference>
<dbReference type="SUPFAM" id="SSF103473">
    <property type="entry name" value="MFS general substrate transporter"/>
    <property type="match status" value="1"/>
</dbReference>
<feature type="transmembrane region" description="Helical" evidence="5">
    <location>
        <begin position="80"/>
        <end position="101"/>
    </location>
</feature>
<feature type="transmembrane region" description="Helical" evidence="5">
    <location>
        <begin position="107"/>
        <end position="129"/>
    </location>
</feature>
<keyword evidence="2 5" id="KW-0812">Transmembrane</keyword>
<dbReference type="Pfam" id="PF07690">
    <property type="entry name" value="MFS_1"/>
    <property type="match status" value="1"/>
</dbReference>
<feature type="transmembrane region" description="Helical" evidence="5">
    <location>
        <begin position="261"/>
        <end position="281"/>
    </location>
</feature>
<feature type="transmembrane region" description="Helical" evidence="5">
    <location>
        <begin position="317"/>
        <end position="337"/>
    </location>
</feature>
<evidence type="ECO:0000256" key="1">
    <source>
        <dbReference type="ARBA" id="ARBA00004651"/>
    </source>
</evidence>
<dbReference type="InterPro" id="IPR011701">
    <property type="entry name" value="MFS"/>
</dbReference>
<dbReference type="RefSeq" id="WP_073825731.1">
    <property type="nucleotide sequence ID" value="NZ_MQVS01000011.1"/>
</dbReference>
<gene>
    <name evidence="7" type="ORF">BSZ40_09545</name>
</gene>
<dbReference type="InterPro" id="IPR020846">
    <property type="entry name" value="MFS_dom"/>
</dbReference>
<feature type="transmembrane region" description="Helical" evidence="5">
    <location>
        <begin position="374"/>
        <end position="398"/>
    </location>
</feature>
<evidence type="ECO:0000259" key="6">
    <source>
        <dbReference type="PROSITE" id="PS50850"/>
    </source>
</evidence>
<reference evidence="8" key="1">
    <citation type="submission" date="2016-12" db="EMBL/GenBank/DDBJ databases">
        <authorList>
            <person name="Meng X."/>
        </authorList>
    </citation>
    <scope>NUCLEOTIDE SEQUENCE [LARGE SCALE GENOMIC DNA]</scope>
    <source>
        <strain evidence="8">DSM 20732</strain>
    </source>
</reference>
<comment type="subcellular location">
    <subcellularLocation>
        <location evidence="1">Cell membrane</location>
        <topology evidence="1">Multi-pass membrane protein</topology>
    </subcellularLocation>
</comment>
<dbReference type="STRING" id="52770.BSZ40_09545"/>
<dbReference type="PROSITE" id="PS50850">
    <property type="entry name" value="MFS"/>
    <property type="match status" value="1"/>
</dbReference>
<evidence type="ECO:0000256" key="3">
    <source>
        <dbReference type="ARBA" id="ARBA00022989"/>
    </source>
</evidence>
<evidence type="ECO:0000313" key="7">
    <source>
        <dbReference type="EMBL" id="OKL50995.1"/>
    </source>
</evidence>
<dbReference type="InterPro" id="IPR001958">
    <property type="entry name" value="Tet-R_TetA/multi-R_MdtG-like"/>
</dbReference>
<keyword evidence="4 5" id="KW-0472">Membrane</keyword>
<sequence>MSQPKSTPLPAAAQPRLLLSILLVGFLGQMLLNPLLAPLSRQLGLAEWQVGATISLAALALAACSPFWGWACGRWGVKPVLVVGLFGAALALAAFALVSLLGMRHALGGPLLVVGVVVTRGLLYGAAIASLQPAVQSHLVTHTNTEQERVAAVGAVGAVMGLAAIVGGVLGGALAGIGGLALPLVVMPVLVAGALALLTRFRPGDAKQVERPAARRVSYRDPRVFGYLLAGLPLMAAFATLQTIFGFLVQDRFGLSDEATASVTAAYLAALAITLAAVQTGLAPRLGWAAPRLLRAGAVLSLVGVACLLPGRSYLLAALGVLLLGAGFGLAMPAYNAGPTLQLDSSEQGALAGLISANNGVTYALAPLCSTALYGWWPAAALVLAGALLAACLLVALLHPQLRQGGRAATESAWSRPR</sequence>
<keyword evidence="3 5" id="KW-1133">Transmembrane helix</keyword>
<keyword evidence="8" id="KW-1185">Reference proteome</keyword>
<accession>A0A1Q5PU64</accession>
<dbReference type="Proteomes" id="UP000185612">
    <property type="component" value="Unassembled WGS sequence"/>
</dbReference>
<dbReference type="PANTHER" id="PTHR23546">
    <property type="entry name" value="TRANSPORT PROTEIN"/>
    <property type="match status" value="1"/>
</dbReference>
<feature type="transmembrane region" description="Helical" evidence="5">
    <location>
        <begin position="150"/>
        <end position="174"/>
    </location>
</feature>
<dbReference type="GO" id="GO:0005886">
    <property type="term" value="C:plasma membrane"/>
    <property type="evidence" value="ECO:0007669"/>
    <property type="project" value="UniProtKB-SubCell"/>
</dbReference>
<proteinExistence type="predicted"/>